<evidence type="ECO:0000313" key="3">
    <source>
        <dbReference type="Ensembl" id="ENSSSCP00070001030.1"/>
    </source>
</evidence>
<reference evidence="3" key="2">
    <citation type="submission" date="2025-08" db="UniProtKB">
        <authorList>
            <consortium name="Ensembl"/>
        </authorList>
    </citation>
    <scope>IDENTIFICATION</scope>
</reference>
<name>A0A4X1SFW6_PIG</name>
<dbReference type="AlphaFoldDB" id="A0A4X1SFW6"/>
<dbReference type="Proteomes" id="UP000314985">
    <property type="component" value="Chromosome 13"/>
</dbReference>
<dbReference type="InterPro" id="IPR031259">
    <property type="entry name" value="ILBP"/>
</dbReference>
<dbReference type="InterPro" id="IPR012674">
    <property type="entry name" value="Calycin"/>
</dbReference>
<evidence type="ECO:0000313" key="4">
    <source>
        <dbReference type="Proteomes" id="UP000314985"/>
    </source>
</evidence>
<organism evidence="3 4">
    <name type="scientific">Sus scrofa</name>
    <name type="common">Pig</name>
    <dbReference type="NCBI Taxonomy" id="9823"/>
    <lineage>
        <taxon>Eukaryota</taxon>
        <taxon>Metazoa</taxon>
        <taxon>Chordata</taxon>
        <taxon>Craniata</taxon>
        <taxon>Vertebrata</taxon>
        <taxon>Euteleostomi</taxon>
        <taxon>Mammalia</taxon>
        <taxon>Eutheria</taxon>
        <taxon>Laurasiatheria</taxon>
        <taxon>Artiodactyla</taxon>
        <taxon>Suina</taxon>
        <taxon>Suidae</taxon>
        <taxon>Sus</taxon>
    </lineage>
</organism>
<accession>A0A4X1SFW6</accession>
<dbReference type="InterPro" id="IPR000566">
    <property type="entry name" value="Lipocln_cytosolic_FA-bd_dom"/>
</dbReference>
<proteinExistence type="inferred from homology"/>
<dbReference type="PANTHER" id="PTHR11955">
    <property type="entry name" value="FATTY ACID BINDING PROTEIN"/>
    <property type="match status" value="1"/>
</dbReference>
<dbReference type="GO" id="GO:0008289">
    <property type="term" value="F:lipid binding"/>
    <property type="evidence" value="ECO:0007669"/>
    <property type="project" value="InterPro"/>
</dbReference>
<evidence type="ECO:0000256" key="1">
    <source>
        <dbReference type="ARBA" id="ARBA00008390"/>
    </source>
</evidence>
<dbReference type="Ensembl" id="ENSSSCT00070001169.1">
    <property type="protein sequence ID" value="ENSSSCP00070001030.1"/>
    <property type="gene ID" value="ENSSSCG00070000621.1"/>
</dbReference>
<reference evidence="3 4" key="1">
    <citation type="submission" date="2017-08" db="EMBL/GenBank/DDBJ databases">
        <title>USMARCv1.0.</title>
        <authorList>
            <person name="Hannum G.I."/>
            <person name="Koren S."/>
            <person name="Schroeder S.G."/>
            <person name="Chin S.C."/>
            <person name="Nonneman D.J."/>
            <person name="Becker S.A."/>
            <person name="Rosen B.D."/>
            <person name="Bickhart D.M."/>
            <person name="Putnam N.H."/>
            <person name="Green R.E."/>
            <person name="Tuggle C.K."/>
            <person name="Liu H."/>
            <person name="Rohrer G.A."/>
            <person name="Warr A."/>
            <person name="Hall R."/>
            <person name="Kim K."/>
            <person name="Hume D.A."/>
            <person name="Talbot R."/>
            <person name="Chow W."/>
            <person name="Howe K."/>
            <person name="Schwartz A.S."/>
            <person name="Watson M."/>
            <person name="Archibald A.L."/>
            <person name="Phillippy A.M."/>
            <person name="Smith T.P.L."/>
        </authorList>
    </citation>
    <scope>NUCLEOTIDE SEQUENCE [LARGE SCALE GENOMIC DNA]</scope>
</reference>
<feature type="domain" description="Lipocalin/cytosolic fatty-acid binding" evidence="2">
    <location>
        <begin position="6"/>
        <end position="87"/>
    </location>
</feature>
<evidence type="ECO:0000259" key="2">
    <source>
        <dbReference type="Pfam" id="PF00061"/>
    </source>
</evidence>
<dbReference type="Gene3D" id="2.40.128.20">
    <property type="match status" value="1"/>
</dbReference>
<comment type="similarity">
    <text evidence="1">Belongs to the calycin superfamily. Fatty-acid binding protein (FABP) family.</text>
</comment>
<sequence length="147" mass="16701">MADAFMGTWKLLDSKNFHDYMKSIVVGFATRQVTNMTKPTTIIKVNGDTITIKTQSTFKSTEITDDRKVKSIVTMDGGKHVHVQKWNGCSCQLATPGLSTRLPHFFLWHFVKIHFGDILLESGGTSPPIVWFLLYMFVVFNCIQRVL</sequence>
<protein>
    <recommendedName>
        <fullName evidence="2">Lipocalin/cytosolic fatty-acid binding domain-containing protein</fullName>
    </recommendedName>
</protein>
<dbReference type="SUPFAM" id="SSF50814">
    <property type="entry name" value="Lipocalins"/>
    <property type="match status" value="1"/>
</dbReference>
<dbReference type="Pfam" id="PF00061">
    <property type="entry name" value="Lipocalin"/>
    <property type="match status" value="1"/>
</dbReference>